<gene>
    <name evidence="2" type="ORF">ACFOMD_07025</name>
</gene>
<feature type="signal peptide" evidence="1">
    <location>
        <begin position="1"/>
        <end position="18"/>
    </location>
</feature>
<reference evidence="3" key="1">
    <citation type="journal article" date="2019" name="Int. J. Syst. Evol. Microbiol.">
        <title>The Global Catalogue of Microorganisms (GCM) 10K type strain sequencing project: providing services to taxonomists for standard genome sequencing and annotation.</title>
        <authorList>
            <consortium name="The Broad Institute Genomics Platform"/>
            <consortium name="The Broad Institute Genome Sequencing Center for Infectious Disease"/>
            <person name="Wu L."/>
            <person name="Ma J."/>
        </authorList>
    </citation>
    <scope>NUCLEOTIDE SEQUENCE [LARGE SCALE GENOMIC DNA]</scope>
    <source>
        <strain evidence="3">KCTC 42644</strain>
    </source>
</reference>
<keyword evidence="1" id="KW-0732">Signal</keyword>
<evidence type="ECO:0000313" key="3">
    <source>
        <dbReference type="Proteomes" id="UP001595615"/>
    </source>
</evidence>
<evidence type="ECO:0000313" key="2">
    <source>
        <dbReference type="EMBL" id="MFC3712315.1"/>
    </source>
</evidence>
<accession>A0ABV7X866</accession>
<dbReference type="EMBL" id="JBHRXV010000004">
    <property type="protein sequence ID" value="MFC3712315.1"/>
    <property type="molecule type" value="Genomic_DNA"/>
</dbReference>
<organism evidence="2 3">
    <name type="scientific">Sphingoaurantiacus capsulatus</name>
    <dbReference type="NCBI Taxonomy" id="1771310"/>
    <lineage>
        <taxon>Bacteria</taxon>
        <taxon>Pseudomonadati</taxon>
        <taxon>Pseudomonadota</taxon>
        <taxon>Alphaproteobacteria</taxon>
        <taxon>Sphingomonadales</taxon>
        <taxon>Sphingosinicellaceae</taxon>
        <taxon>Sphingoaurantiacus</taxon>
    </lineage>
</organism>
<keyword evidence="3" id="KW-1185">Reference proteome</keyword>
<sequence>MRTIILAAALVCSTAAVAQEEMTAAPAPAPTVESGAVTKIIARGDHYTVHRVLADGTVMVQTLQGEQAKLAMAGELTPQLASADFGVTAGAGTSEPAPEQPQN</sequence>
<proteinExistence type="predicted"/>
<dbReference type="RefSeq" id="WP_380858943.1">
    <property type="nucleotide sequence ID" value="NZ_JBHRXV010000004.1"/>
</dbReference>
<comment type="caution">
    <text evidence="2">The sequence shown here is derived from an EMBL/GenBank/DDBJ whole genome shotgun (WGS) entry which is preliminary data.</text>
</comment>
<dbReference type="Proteomes" id="UP001595615">
    <property type="component" value="Unassembled WGS sequence"/>
</dbReference>
<protein>
    <submittedName>
        <fullName evidence="2">Uncharacterized protein</fullName>
    </submittedName>
</protein>
<name>A0ABV7X866_9SPHN</name>
<evidence type="ECO:0000256" key="1">
    <source>
        <dbReference type="SAM" id="SignalP"/>
    </source>
</evidence>
<feature type="chain" id="PRO_5047303111" evidence="1">
    <location>
        <begin position="19"/>
        <end position="103"/>
    </location>
</feature>